<dbReference type="AlphaFoldDB" id="A0A075LMM1"/>
<evidence type="ECO:0000256" key="7">
    <source>
        <dbReference type="ARBA" id="ARBA00023065"/>
    </source>
</evidence>
<keyword evidence="5 9" id="KW-0630">Potassium</keyword>
<evidence type="ECO:0000256" key="3">
    <source>
        <dbReference type="ARBA" id="ARBA00022538"/>
    </source>
</evidence>
<comment type="function">
    <text evidence="9">Part of the high-affinity ATP-driven potassium transport (or Kdp) system, which catalyzes the hydrolysis of ATP coupled with the electrogenic transport of potassium into the cytoplasm. This subunit binds the extracellular potassium ions and delivers the ions to the membrane domain of KdpB through an intramembrane tunnel.</text>
</comment>
<keyword evidence="6 9" id="KW-1133">Transmembrane helix</keyword>
<dbReference type="PANTHER" id="PTHR30607:SF2">
    <property type="entry name" value="POTASSIUM-TRANSPORTING ATPASE POTASSIUM-BINDING SUBUNIT"/>
    <property type="match status" value="1"/>
</dbReference>
<reference evidence="10 11" key="1">
    <citation type="submission" date="2014-07" db="EMBL/GenBank/DDBJ databases">
        <title>Complete genome sequence of a moderately halophilic bacterium Terribacillus aidingensis MP602, isolated from Cryptomeria fortunei in Tianmu mountain in China.</title>
        <authorList>
            <person name="Wang Y."/>
            <person name="Lu P."/>
            <person name="Zhang L."/>
        </authorList>
    </citation>
    <scope>NUCLEOTIDE SEQUENCE [LARGE SCALE GENOMIC DNA]</scope>
    <source>
        <strain evidence="10 11">MP602</strain>
    </source>
</reference>
<feature type="transmembrane region" description="Helical" evidence="9">
    <location>
        <begin position="373"/>
        <end position="395"/>
    </location>
</feature>
<keyword evidence="2 9" id="KW-1003">Cell membrane</keyword>
<protein>
    <recommendedName>
        <fullName evidence="9">Potassium-transporting ATPase potassium-binding subunit</fullName>
    </recommendedName>
    <alternativeName>
        <fullName evidence="9">ATP phosphohydrolase [potassium-transporting] A chain</fullName>
    </alternativeName>
    <alternativeName>
        <fullName evidence="9">Potassium-binding and translocating subunit A</fullName>
    </alternativeName>
    <alternativeName>
        <fullName evidence="9">Potassium-translocating ATPase A chain</fullName>
    </alternativeName>
</protein>
<feature type="transmembrane region" description="Helical" evidence="9">
    <location>
        <begin position="6"/>
        <end position="30"/>
    </location>
</feature>
<feature type="transmembrane region" description="Helical" evidence="9">
    <location>
        <begin position="132"/>
        <end position="155"/>
    </location>
</feature>
<feature type="transmembrane region" description="Helical" evidence="9">
    <location>
        <begin position="278"/>
        <end position="298"/>
    </location>
</feature>
<keyword evidence="1 9" id="KW-0813">Transport</keyword>
<keyword evidence="7 9" id="KW-0406">Ion transport</keyword>
<feature type="transmembrane region" description="Helical" evidence="9">
    <location>
        <begin position="516"/>
        <end position="543"/>
    </location>
</feature>
<evidence type="ECO:0000256" key="6">
    <source>
        <dbReference type="ARBA" id="ARBA00022989"/>
    </source>
</evidence>
<evidence type="ECO:0000313" key="10">
    <source>
        <dbReference type="EMBL" id="AIF67396.1"/>
    </source>
</evidence>
<dbReference type="GO" id="GO:0005886">
    <property type="term" value="C:plasma membrane"/>
    <property type="evidence" value="ECO:0007669"/>
    <property type="project" value="UniProtKB-SubCell"/>
</dbReference>
<dbReference type="OrthoDB" id="9763796at2"/>
<feature type="transmembrane region" description="Helical" evidence="9">
    <location>
        <begin position="62"/>
        <end position="81"/>
    </location>
</feature>
<evidence type="ECO:0000256" key="2">
    <source>
        <dbReference type="ARBA" id="ARBA00022475"/>
    </source>
</evidence>
<dbReference type="HAMAP" id="MF_00275">
    <property type="entry name" value="KdpA"/>
    <property type="match status" value="1"/>
</dbReference>
<dbReference type="GO" id="GO:0030955">
    <property type="term" value="F:potassium ion binding"/>
    <property type="evidence" value="ECO:0007669"/>
    <property type="project" value="UniProtKB-UniRule"/>
</dbReference>
<organism evidence="10 11">
    <name type="scientific">Terribacillus saccharophilus</name>
    <dbReference type="NCBI Taxonomy" id="361277"/>
    <lineage>
        <taxon>Bacteria</taxon>
        <taxon>Bacillati</taxon>
        <taxon>Bacillota</taxon>
        <taxon>Bacilli</taxon>
        <taxon>Bacillales</taxon>
        <taxon>Bacillaceae</taxon>
        <taxon>Terribacillus</taxon>
    </lineage>
</organism>
<evidence type="ECO:0000256" key="8">
    <source>
        <dbReference type="ARBA" id="ARBA00023136"/>
    </source>
</evidence>
<dbReference type="EMBL" id="CP008876">
    <property type="protein sequence ID" value="AIF67396.1"/>
    <property type="molecule type" value="Genomic_DNA"/>
</dbReference>
<dbReference type="InterPro" id="IPR004623">
    <property type="entry name" value="KdpA"/>
</dbReference>
<feature type="transmembrane region" description="Helical" evidence="9">
    <location>
        <begin position="407"/>
        <end position="428"/>
    </location>
</feature>
<evidence type="ECO:0000256" key="9">
    <source>
        <dbReference type="HAMAP-Rule" id="MF_00275"/>
    </source>
</evidence>
<name>A0A075LMM1_9BACI</name>
<sequence>MIVSLIALILVLVLIGVSLKPMGLYMAAVFSDSRLDRFFLPVENILYSISGIKKQKQTWKQYVFSMLLLNMVLLVFIYAVFRLQGILPLNPLDIAGMDPALAFNTAVSFITNTNLQHYSGESGLSLFSQLTAILFMMFAAPSTALAVAIGFIRLLGGKPIGNFFEDFLRALVRVLLPISFIAAIIFVALGVPQTFSGAVHATTITGAEQSILRGPIGAFLSIKELGNNGGGFFGVNSAHPFENPNAYTNLLQCWLMLLLPASLPFTYGKMTGKPKQGVMLFGAMAAVFLVMLAAGIAAEMQGNPLLQGAMMEGKETRFGVIGSVFYSIVTTAAETGAVNTMHDTLSPLTGMLALGNMLLNTVFGGGGTGFMNVILYVMIAVFIAGLMVGRTPAFLGKKLEGAEMKLLAITLLVQPILILLGTAIAMYFPAGNEAISNPGYHGLTQVLYEITSSAANNGSGFEGLGDATTFWNVLTGIIMFLGRYISIITLIAVAASLARKTAVQESKGSLRIDSPLFASLLVGTFFLVGALTFLPVLVLGPIAEYVTL</sequence>
<dbReference type="HOGENOM" id="CLU_018614_3_0_9"/>
<comment type="similarity">
    <text evidence="9">Belongs to the KdpA family.</text>
</comment>
<dbReference type="Pfam" id="PF03814">
    <property type="entry name" value="KdpA"/>
    <property type="match status" value="1"/>
</dbReference>
<dbReference type="PANTHER" id="PTHR30607">
    <property type="entry name" value="POTASSIUM-TRANSPORTING ATPASE A CHAIN"/>
    <property type="match status" value="1"/>
</dbReference>
<evidence type="ECO:0000313" key="11">
    <source>
        <dbReference type="Proteomes" id="UP000027980"/>
    </source>
</evidence>
<dbReference type="RefSeq" id="WP_038562897.1">
    <property type="nucleotide sequence ID" value="NZ_CP008876.1"/>
</dbReference>
<evidence type="ECO:0000256" key="5">
    <source>
        <dbReference type="ARBA" id="ARBA00022958"/>
    </source>
</evidence>
<keyword evidence="3 9" id="KW-0633">Potassium transport</keyword>
<keyword evidence="8 9" id="KW-0472">Membrane</keyword>
<accession>A0A075LMM1</accession>
<dbReference type="GeneID" id="34219942"/>
<feature type="transmembrane region" description="Helical" evidence="9">
    <location>
        <begin position="318"/>
        <end position="338"/>
    </location>
</feature>
<gene>
    <name evidence="9" type="primary">kdpA</name>
    <name evidence="10" type="ORF">GZ22_12605</name>
</gene>
<proteinExistence type="inferred from homology"/>
<feature type="transmembrane region" description="Helical" evidence="9">
    <location>
        <begin position="470"/>
        <end position="495"/>
    </location>
</feature>
<comment type="subunit">
    <text evidence="9">The system is composed of three essential subunits: KdpA, KdpB and KdpC.</text>
</comment>
<dbReference type="Proteomes" id="UP000027980">
    <property type="component" value="Chromosome"/>
</dbReference>
<dbReference type="NCBIfam" id="TIGR00680">
    <property type="entry name" value="kdpA"/>
    <property type="match status" value="1"/>
</dbReference>
<feature type="transmembrane region" description="Helical" evidence="9">
    <location>
        <begin position="167"/>
        <end position="189"/>
    </location>
</feature>
<evidence type="ECO:0000256" key="4">
    <source>
        <dbReference type="ARBA" id="ARBA00022692"/>
    </source>
</evidence>
<comment type="subcellular location">
    <subcellularLocation>
        <location evidence="9">Cell membrane</location>
        <topology evidence="9">Multi-pass membrane protein</topology>
    </subcellularLocation>
</comment>
<dbReference type="KEGG" id="tap:GZ22_12605"/>
<keyword evidence="4 9" id="KW-0812">Transmembrane</keyword>
<dbReference type="GO" id="GO:0008556">
    <property type="term" value="F:P-type potassium transmembrane transporter activity"/>
    <property type="evidence" value="ECO:0007669"/>
    <property type="project" value="InterPro"/>
</dbReference>
<evidence type="ECO:0000256" key="1">
    <source>
        <dbReference type="ARBA" id="ARBA00022448"/>
    </source>
</evidence>
<dbReference type="PIRSF" id="PIRSF001294">
    <property type="entry name" value="K_ATPaseA"/>
    <property type="match status" value="1"/>
</dbReference>